<dbReference type="GO" id="GO:0005524">
    <property type="term" value="F:ATP binding"/>
    <property type="evidence" value="ECO:0007669"/>
    <property type="project" value="UniProtKB-KW"/>
</dbReference>
<keyword evidence="4 10" id="KW-0067">ATP-binding</keyword>
<dbReference type="PROSITE" id="PS50893">
    <property type="entry name" value="ABC_TRANSPORTER_2"/>
    <property type="match status" value="1"/>
</dbReference>
<evidence type="ECO:0000259" key="9">
    <source>
        <dbReference type="PROSITE" id="PS50929"/>
    </source>
</evidence>
<proteinExistence type="predicted"/>
<dbReference type="OrthoDB" id="9806127at2"/>
<reference evidence="10 11" key="1">
    <citation type="submission" date="2018-08" db="EMBL/GenBank/DDBJ databases">
        <title>Jishengella sp. nov., isolated from a root of Azadirachta indica A. Juss. var. siamensis Valenton.</title>
        <authorList>
            <person name="Kuncharoen N."/>
            <person name="Tanasupawat S."/>
            <person name="Kudo T."/>
            <person name="Ohkuma M."/>
        </authorList>
    </citation>
    <scope>NUCLEOTIDE SEQUENCE [LARGE SCALE GENOMIC DNA]</scope>
    <source>
        <strain evidence="10 11">AZ1-13</strain>
    </source>
</reference>
<evidence type="ECO:0000256" key="1">
    <source>
        <dbReference type="ARBA" id="ARBA00004651"/>
    </source>
</evidence>
<dbReference type="PANTHER" id="PTHR24221">
    <property type="entry name" value="ATP-BINDING CASSETTE SUB-FAMILY B"/>
    <property type="match status" value="1"/>
</dbReference>
<dbReference type="InterPro" id="IPR017871">
    <property type="entry name" value="ABC_transporter-like_CS"/>
</dbReference>
<dbReference type="InterPro" id="IPR027417">
    <property type="entry name" value="P-loop_NTPase"/>
</dbReference>
<keyword evidence="6 7" id="KW-0472">Membrane</keyword>
<evidence type="ECO:0000256" key="6">
    <source>
        <dbReference type="ARBA" id="ARBA00023136"/>
    </source>
</evidence>
<dbReference type="InterPro" id="IPR003439">
    <property type="entry name" value="ABC_transporter-like_ATP-bd"/>
</dbReference>
<dbReference type="EMBL" id="QXEC01000003">
    <property type="protein sequence ID" value="RIV40399.1"/>
    <property type="molecule type" value="Genomic_DNA"/>
</dbReference>
<evidence type="ECO:0000256" key="7">
    <source>
        <dbReference type="SAM" id="Phobius"/>
    </source>
</evidence>
<evidence type="ECO:0000313" key="10">
    <source>
        <dbReference type="EMBL" id="RIV40399.1"/>
    </source>
</evidence>
<sequence length="581" mass="62315">MLATAWRMHRGKTVTALFFVVAGASAAPLLALVLGRMTDAVVAGDKGTALLAGLVAGVLAFATVTFGHFAHLAYFELAELAELDFDQQLIALSNGSVGITHHEQAATSDTVTVLQREIRQFGRGLEALLNGLGLVIAVGITVVLLVRMHPLLLLLPLAAVPSLYLSRRAEHLVDAAKTDTAQTTRTALHLFNLTTQLPAASELRVFGLADELRRRHAGLWSDVTARLFRTDLRAAVLRTAGQVTFALAYVGSVLLLVRAAVAGQRGVGDVILVVVLAAQINQQVTATVTLLRDLQRMAALYRRMAQLRAAVQDADPGDLPPPDRLRHGIALRDVSFSYPGADRPALRDVTVTLPAGSTVAVVGENGAGKSTLVKLLCGLYRPSSGRILLDDEDLHRIRPDRWRERISVAFQDAVRYEFRTRHAVGIGDLDSGFADQPVRDALRLARADDVLRQLPDGLDTVLGKGGSGAELSGGQWQKVALARALARPAPMLLVLDEPTTAMDPEAELAMFEHYAQQAARVGRQTGAITLLVSHRFATVRTADLIIVVRDGRVVEAGDHATLSAGSGPYAELVAINARAYR</sequence>
<dbReference type="Gene3D" id="3.40.50.300">
    <property type="entry name" value="P-loop containing nucleotide triphosphate hydrolases"/>
    <property type="match status" value="1"/>
</dbReference>
<evidence type="ECO:0000259" key="8">
    <source>
        <dbReference type="PROSITE" id="PS50893"/>
    </source>
</evidence>
<dbReference type="AlphaFoldDB" id="A0A418N020"/>
<dbReference type="SUPFAM" id="SSF90123">
    <property type="entry name" value="ABC transporter transmembrane region"/>
    <property type="match status" value="1"/>
</dbReference>
<dbReference type="InterPro" id="IPR036640">
    <property type="entry name" value="ABC1_TM_sf"/>
</dbReference>
<dbReference type="Gene3D" id="1.20.1560.10">
    <property type="entry name" value="ABC transporter type 1, transmembrane domain"/>
    <property type="match status" value="1"/>
</dbReference>
<comment type="subcellular location">
    <subcellularLocation>
        <location evidence="1">Cell membrane</location>
        <topology evidence="1">Multi-pass membrane protein</topology>
    </subcellularLocation>
</comment>
<dbReference type="InterPro" id="IPR039421">
    <property type="entry name" value="Type_1_exporter"/>
</dbReference>
<feature type="domain" description="ABC transmembrane type-1" evidence="9">
    <location>
        <begin position="14"/>
        <end position="296"/>
    </location>
</feature>
<feature type="transmembrane region" description="Helical" evidence="7">
    <location>
        <begin position="127"/>
        <end position="145"/>
    </location>
</feature>
<keyword evidence="5 7" id="KW-1133">Transmembrane helix</keyword>
<evidence type="ECO:0000256" key="3">
    <source>
        <dbReference type="ARBA" id="ARBA00022741"/>
    </source>
</evidence>
<keyword evidence="2 7" id="KW-0812">Transmembrane</keyword>
<dbReference type="SMART" id="SM00382">
    <property type="entry name" value="AAA"/>
    <property type="match status" value="1"/>
</dbReference>
<dbReference type="GO" id="GO:0005886">
    <property type="term" value="C:plasma membrane"/>
    <property type="evidence" value="ECO:0007669"/>
    <property type="project" value="UniProtKB-SubCell"/>
</dbReference>
<keyword evidence="3" id="KW-0547">Nucleotide-binding</keyword>
<dbReference type="PROSITE" id="PS50929">
    <property type="entry name" value="ABC_TM1F"/>
    <property type="match status" value="1"/>
</dbReference>
<feature type="transmembrane region" description="Helical" evidence="7">
    <location>
        <begin position="50"/>
        <end position="75"/>
    </location>
</feature>
<accession>A0A418N020</accession>
<dbReference type="InterPro" id="IPR011527">
    <property type="entry name" value="ABC1_TM_dom"/>
</dbReference>
<dbReference type="SUPFAM" id="SSF52540">
    <property type="entry name" value="P-loop containing nucleoside triphosphate hydrolases"/>
    <property type="match status" value="1"/>
</dbReference>
<name>A0A418N020_9ACTN</name>
<comment type="caution">
    <text evidence="10">The sequence shown here is derived from an EMBL/GenBank/DDBJ whole genome shotgun (WGS) entry which is preliminary data.</text>
</comment>
<dbReference type="GO" id="GO:0016887">
    <property type="term" value="F:ATP hydrolysis activity"/>
    <property type="evidence" value="ECO:0007669"/>
    <property type="project" value="InterPro"/>
</dbReference>
<dbReference type="Pfam" id="PF00005">
    <property type="entry name" value="ABC_tran"/>
    <property type="match status" value="1"/>
</dbReference>
<dbReference type="GO" id="GO:0140359">
    <property type="term" value="F:ABC-type transporter activity"/>
    <property type="evidence" value="ECO:0007669"/>
    <property type="project" value="InterPro"/>
</dbReference>
<evidence type="ECO:0000313" key="11">
    <source>
        <dbReference type="Proteomes" id="UP000283832"/>
    </source>
</evidence>
<organism evidence="10 11">
    <name type="scientific">Micromonospora radicis</name>
    <dbReference type="NCBI Taxonomy" id="1894971"/>
    <lineage>
        <taxon>Bacteria</taxon>
        <taxon>Bacillati</taxon>
        <taxon>Actinomycetota</taxon>
        <taxon>Actinomycetes</taxon>
        <taxon>Micromonosporales</taxon>
        <taxon>Micromonosporaceae</taxon>
        <taxon>Micromonospora</taxon>
    </lineage>
</organism>
<evidence type="ECO:0000256" key="4">
    <source>
        <dbReference type="ARBA" id="ARBA00022840"/>
    </source>
</evidence>
<keyword evidence="11" id="KW-1185">Reference proteome</keyword>
<evidence type="ECO:0000256" key="5">
    <source>
        <dbReference type="ARBA" id="ARBA00022989"/>
    </source>
</evidence>
<feature type="domain" description="ABC transporter" evidence="8">
    <location>
        <begin position="329"/>
        <end position="575"/>
    </location>
</feature>
<dbReference type="GO" id="GO:0034040">
    <property type="term" value="F:ATPase-coupled lipid transmembrane transporter activity"/>
    <property type="evidence" value="ECO:0007669"/>
    <property type="project" value="TreeGrafter"/>
</dbReference>
<dbReference type="Proteomes" id="UP000283832">
    <property type="component" value="Unassembled WGS sequence"/>
</dbReference>
<evidence type="ECO:0000256" key="2">
    <source>
        <dbReference type="ARBA" id="ARBA00022692"/>
    </source>
</evidence>
<gene>
    <name evidence="10" type="ORF">D2L64_05515</name>
</gene>
<protein>
    <submittedName>
        <fullName evidence="10">ABC transporter ATP-binding protein</fullName>
    </submittedName>
</protein>
<dbReference type="InterPro" id="IPR003593">
    <property type="entry name" value="AAA+_ATPase"/>
</dbReference>
<dbReference type="PROSITE" id="PS00211">
    <property type="entry name" value="ABC_TRANSPORTER_1"/>
    <property type="match status" value="1"/>
</dbReference>
<dbReference type="PANTHER" id="PTHR24221:SF646">
    <property type="entry name" value="HAEMOLYSIN SECRETION ATP-BINDING PROTEIN"/>
    <property type="match status" value="1"/>
</dbReference>